<keyword evidence="10" id="KW-1185">Reference proteome</keyword>
<feature type="domain" description="Aminotransferase class I/classII large" evidence="8">
    <location>
        <begin position="30"/>
        <end position="384"/>
    </location>
</feature>
<gene>
    <name evidence="9" type="primary">bacF</name>
    <name evidence="9" type="ORF">ANTHELSMS3_03354</name>
</gene>
<dbReference type="EC" id="2.6.1.1" evidence="3"/>
<dbReference type="Proteomes" id="UP000203589">
    <property type="component" value="Chromosome"/>
</dbReference>
<comment type="cofactor">
    <cofactor evidence="1">
        <name>pyridoxal 5'-phosphate</name>
        <dbReference type="ChEBI" id="CHEBI:597326"/>
    </cofactor>
</comment>
<evidence type="ECO:0000256" key="6">
    <source>
        <dbReference type="ARBA" id="ARBA00022898"/>
    </source>
</evidence>
<protein>
    <recommendedName>
        <fullName evidence="3">aspartate transaminase</fullName>
        <ecNumber evidence="3">2.6.1.1</ecNumber>
    </recommendedName>
</protein>
<evidence type="ECO:0000256" key="5">
    <source>
        <dbReference type="ARBA" id="ARBA00022679"/>
    </source>
</evidence>
<organism evidence="9 10">
    <name type="scientific">Antarctobacter heliothermus</name>
    <dbReference type="NCBI Taxonomy" id="74033"/>
    <lineage>
        <taxon>Bacteria</taxon>
        <taxon>Pseudomonadati</taxon>
        <taxon>Pseudomonadota</taxon>
        <taxon>Alphaproteobacteria</taxon>
        <taxon>Rhodobacterales</taxon>
        <taxon>Roseobacteraceae</taxon>
        <taxon>Antarctobacter</taxon>
    </lineage>
</organism>
<accession>A0A222E7J3</accession>
<keyword evidence="6" id="KW-0663">Pyridoxal phosphate</keyword>
<dbReference type="GO" id="GO:0030170">
    <property type="term" value="F:pyridoxal phosphate binding"/>
    <property type="evidence" value="ECO:0007669"/>
    <property type="project" value="InterPro"/>
</dbReference>
<dbReference type="Gene3D" id="3.40.640.10">
    <property type="entry name" value="Type I PLP-dependent aspartate aminotransferase-like (Major domain)"/>
    <property type="match status" value="1"/>
</dbReference>
<dbReference type="InterPro" id="IPR050596">
    <property type="entry name" value="AspAT/PAT-like"/>
</dbReference>
<evidence type="ECO:0000256" key="3">
    <source>
        <dbReference type="ARBA" id="ARBA00012753"/>
    </source>
</evidence>
<dbReference type="EMBL" id="CP022540">
    <property type="protein sequence ID" value="ASP21988.1"/>
    <property type="molecule type" value="Genomic_DNA"/>
</dbReference>
<evidence type="ECO:0000256" key="1">
    <source>
        <dbReference type="ARBA" id="ARBA00001933"/>
    </source>
</evidence>
<name>A0A222E7J3_9RHOB</name>
<evidence type="ECO:0000313" key="10">
    <source>
        <dbReference type="Proteomes" id="UP000203589"/>
    </source>
</evidence>
<dbReference type="InterPro" id="IPR004839">
    <property type="entry name" value="Aminotransferase_I/II_large"/>
</dbReference>
<dbReference type="PANTHER" id="PTHR46383">
    <property type="entry name" value="ASPARTATE AMINOTRANSFERASE"/>
    <property type="match status" value="1"/>
</dbReference>
<dbReference type="KEGG" id="aht:ANTHELSMS3_03354"/>
<comment type="similarity">
    <text evidence="2">Belongs to the class-I pyridoxal-phosphate-dependent aminotransferase family.</text>
</comment>
<dbReference type="InterPro" id="IPR015421">
    <property type="entry name" value="PyrdxlP-dep_Trfase_major"/>
</dbReference>
<dbReference type="CDD" id="cd00609">
    <property type="entry name" value="AAT_like"/>
    <property type="match status" value="1"/>
</dbReference>
<evidence type="ECO:0000313" key="9">
    <source>
        <dbReference type="EMBL" id="ASP21988.1"/>
    </source>
</evidence>
<dbReference type="SUPFAM" id="SSF53383">
    <property type="entry name" value="PLP-dependent transferases"/>
    <property type="match status" value="1"/>
</dbReference>
<comment type="catalytic activity">
    <reaction evidence="7">
        <text>L-aspartate + 2-oxoglutarate = oxaloacetate + L-glutamate</text>
        <dbReference type="Rhea" id="RHEA:21824"/>
        <dbReference type="ChEBI" id="CHEBI:16452"/>
        <dbReference type="ChEBI" id="CHEBI:16810"/>
        <dbReference type="ChEBI" id="CHEBI:29985"/>
        <dbReference type="ChEBI" id="CHEBI:29991"/>
        <dbReference type="EC" id="2.6.1.1"/>
    </reaction>
</comment>
<reference evidence="9 10" key="1">
    <citation type="submission" date="2017-07" db="EMBL/GenBank/DDBJ databases">
        <title>Genome Sequence of Antarctobacter heliothermus Strain SMS3 Isolated from a culture of the Diatom Skeletonema marinoi.</title>
        <authorList>
            <person name="Topel M."/>
            <person name="Pinder M.I.M."/>
            <person name="Johansson O.N."/>
            <person name="Kourtchenko O."/>
            <person name="Godhe A."/>
            <person name="Clarke A.K."/>
        </authorList>
    </citation>
    <scope>NUCLEOTIDE SEQUENCE [LARGE SCALE GENOMIC DNA]</scope>
    <source>
        <strain evidence="9 10">SMS3</strain>
    </source>
</reference>
<dbReference type="Pfam" id="PF00155">
    <property type="entry name" value="Aminotran_1_2"/>
    <property type="match status" value="1"/>
</dbReference>
<dbReference type="InterPro" id="IPR015424">
    <property type="entry name" value="PyrdxlP-dep_Trfase"/>
</dbReference>
<evidence type="ECO:0000256" key="7">
    <source>
        <dbReference type="ARBA" id="ARBA00049185"/>
    </source>
</evidence>
<keyword evidence="4 9" id="KW-0032">Aminotransferase</keyword>
<dbReference type="RefSeq" id="WP_094035825.1">
    <property type="nucleotide sequence ID" value="NZ_CP022540.1"/>
</dbReference>
<evidence type="ECO:0000256" key="2">
    <source>
        <dbReference type="ARBA" id="ARBA00007441"/>
    </source>
</evidence>
<dbReference type="NCBIfam" id="NF005732">
    <property type="entry name" value="PRK07550.1"/>
    <property type="match status" value="1"/>
</dbReference>
<dbReference type="PANTHER" id="PTHR46383:SF1">
    <property type="entry name" value="ASPARTATE AMINOTRANSFERASE"/>
    <property type="match status" value="1"/>
</dbReference>
<sequence>MVSRTEATFFPPIPEAQRWLQGVTFPADRPLINLSQAAPADPPPPAMRAAMAQMMEEASSHSYGPVLGLPGLRAALAVEWSGHYGGTVDPAQVAITAGCNQAFAAVIAATCNEGDEVILPVPWYFNHKMWLDMSGVRAVPLPCGPDLLPDPLAARALITPRTRAIAMVTPNNPCGVEYPAEVVEGFFDLCQDAGIRLIVDETYRDFDSRSGAPHGLLTRDNWDDTLIQLYSFSKVYRLTGHRVGAIIGAAPLLHQIEKFQDTVAICAPSLGQRAAQWGLEHLSQWRSEQRDEILDRRAAIQEHFGPLEAKGWTLLGCGAYFAYVEHPFAEGSAQLAPRLVRDAGVLILPATMFTPEGDTSGDRQFRVAFANSDRAGIAEFARRLAQVEGPLAASQGAE</sequence>
<dbReference type="GO" id="GO:0006520">
    <property type="term" value="P:amino acid metabolic process"/>
    <property type="evidence" value="ECO:0007669"/>
    <property type="project" value="InterPro"/>
</dbReference>
<evidence type="ECO:0000256" key="4">
    <source>
        <dbReference type="ARBA" id="ARBA00022576"/>
    </source>
</evidence>
<evidence type="ECO:0000259" key="8">
    <source>
        <dbReference type="Pfam" id="PF00155"/>
    </source>
</evidence>
<dbReference type="GO" id="GO:0004069">
    <property type="term" value="F:L-aspartate:2-oxoglutarate aminotransferase activity"/>
    <property type="evidence" value="ECO:0007669"/>
    <property type="project" value="UniProtKB-EC"/>
</dbReference>
<proteinExistence type="inferred from homology"/>
<keyword evidence="5 9" id="KW-0808">Transferase</keyword>
<dbReference type="OrthoDB" id="9766084at2"/>
<dbReference type="AlphaFoldDB" id="A0A222E7J3"/>